<reference evidence="1 2" key="1">
    <citation type="submission" date="2019-01" db="EMBL/GenBank/DDBJ databases">
        <authorList>
            <person name="Chen W.-M."/>
        </authorList>
    </citation>
    <scope>NUCLEOTIDE SEQUENCE [LARGE SCALE GENOMIC DNA]</scope>
    <source>
        <strain evidence="1 2">YBJ-36</strain>
    </source>
</reference>
<protein>
    <submittedName>
        <fullName evidence="1">Uncharacterized protein</fullName>
    </submittedName>
</protein>
<dbReference type="EMBL" id="SACK01000003">
    <property type="protein sequence ID" value="RVU01086.1"/>
    <property type="molecule type" value="Genomic_DNA"/>
</dbReference>
<dbReference type="Proteomes" id="UP000282759">
    <property type="component" value="Unassembled WGS sequence"/>
</dbReference>
<gene>
    <name evidence="1" type="ORF">EOD41_10760</name>
</gene>
<sequence>MRKLRKVYVIVENNRIFGSNNFEAVDLYRSKSYADSVCASKNRMALDDANKFWNKNEPVKKYHVHAFYLLHEDLLKE</sequence>
<dbReference type="OrthoDB" id="772872at2"/>
<dbReference type="RefSeq" id="WP_127704797.1">
    <property type="nucleotide sequence ID" value="NZ_SACK01000003.1"/>
</dbReference>
<name>A0A3S2UPC7_9SPHI</name>
<proteinExistence type="predicted"/>
<dbReference type="AlphaFoldDB" id="A0A3S2UPC7"/>
<evidence type="ECO:0000313" key="1">
    <source>
        <dbReference type="EMBL" id="RVU01086.1"/>
    </source>
</evidence>
<evidence type="ECO:0000313" key="2">
    <source>
        <dbReference type="Proteomes" id="UP000282759"/>
    </source>
</evidence>
<keyword evidence="2" id="KW-1185">Reference proteome</keyword>
<accession>A0A3S2UPC7</accession>
<organism evidence="1 2">
    <name type="scientific">Mucilaginibacter limnophilus</name>
    <dbReference type="NCBI Taxonomy" id="1932778"/>
    <lineage>
        <taxon>Bacteria</taxon>
        <taxon>Pseudomonadati</taxon>
        <taxon>Bacteroidota</taxon>
        <taxon>Sphingobacteriia</taxon>
        <taxon>Sphingobacteriales</taxon>
        <taxon>Sphingobacteriaceae</taxon>
        <taxon>Mucilaginibacter</taxon>
    </lineage>
</organism>
<comment type="caution">
    <text evidence="1">The sequence shown here is derived from an EMBL/GenBank/DDBJ whole genome shotgun (WGS) entry which is preliminary data.</text>
</comment>